<dbReference type="EC" id="1.14.20.7" evidence="2"/>
<name>A0A150WRF7_BDEBC</name>
<evidence type="ECO:0000256" key="3">
    <source>
        <dbReference type="ARBA" id="ARBA00012531"/>
    </source>
</evidence>
<evidence type="ECO:0000313" key="13">
    <source>
        <dbReference type="Proteomes" id="UP000075320"/>
    </source>
</evidence>
<evidence type="ECO:0000259" key="11">
    <source>
        <dbReference type="PROSITE" id="PS51471"/>
    </source>
</evidence>
<dbReference type="SUPFAM" id="SSF51197">
    <property type="entry name" value="Clavaminate synthase-like"/>
    <property type="match status" value="1"/>
</dbReference>
<organism evidence="12 13">
    <name type="scientific">Bdellovibrio bacteriovorus</name>
    <dbReference type="NCBI Taxonomy" id="959"/>
    <lineage>
        <taxon>Bacteria</taxon>
        <taxon>Pseudomonadati</taxon>
        <taxon>Bdellovibrionota</taxon>
        <taxon>Bdellovibrionia</taxon>
        <taxon>Bdellovibrionales</taxon>
        <taxon>Pseudobdellovibrionaceae</taxon>
        <taxon>Bdellovibrio</taxon>
    </lineage>
</organism>
<dbReference type="InterPro" id="IPR027443">
    <property type="entry name" value="IPNS-like_sf"/>
</dbReference>
<dbReference type="Pfam" id="PF03171">
    <property type="entry name" value="2OG-FeII_Oxy"/>
    <property type="match status" value="1"/>
</dbReference>
<dbReference type="GO" id="GO:0046872">
    <property type="term" value="F:metal ion binding"/>
    <property type="evidence" value="ECO:0007669"/>
    <property type="project" value="UniProtKB-KW"/>
</dbReference>
<proteinExistence type="inferred from homology"/>
<dbReference type="EC" id="1.13.12.19" evidence="3"/>
<keyword evidence="10" id="KW-0560">Oxidoreductase</keyword>
<feature type="domain" description="Fe2OG dioxygenase" evidence="11">
    <location>
        <begin position="183"/>
        <end position="289"/>
    </location>
</feature>
<dbReference type="InterPro" id="IPR044861">
    <property type="entry name" value="IPNS-like_FE2OG_OXY"/>
</dbReference>
<dbReference type="Proteomes" id="UP000075320">
    <property type="component" value="Unassembled WGS sequence"/>
</dbReference>
<keyword evidence="5" id="KW-0266">Ethylene biosynthesis</keyword>
<reference evidence="12 13" key="1">
    <citation type="submission" date="2016-03" db="EMBL/GenBank/DDBJ databases">
        <authorList>
            <person name="Ploux O."/>
        </authorList>
    </citation>
    <scope>NUCLEOTIDE SEQUENCE [LARGE SCALE GENOMIC DNA]</scope>
    <source>
        <strain evidence="12 13">R0</strain>
    </source>
</reference>
<dbReference type="Pfam" id="PF14226">
    <property type="entry name" value="DIOX_N"/>
    <property type="match status" value="1"/>
</dbReference>
<gene>
    <name evidence="12" type="ORF">AZI86_08755</name>
</gene>
<dbReference type="EMBL" id="LUKE01000001">
    <property type="protein sequence ID" value="KYG67091.1"/>
    <property type="molecule type" value="Genomic_DNA"/>
</dbReference>
<evidence type="ECO:0000256" key="7">
    <source>
        <dbReference type="ARBA" id="ARBA00031282"/>
    </source>
</evidence>
<dbReference type="InterPro" id="IPR005123">
    <property type="entry name" value="Oxoglu/Fe-dep_dioxygenase_dom"/>
</dbReference>
<dbReference type="Gene3D" id="2.60.120.330">
    <property type="entry name" value="B-lactam Antibiotic, Isopenicillin N Synthase, Chain"/>
    <property type="match status" value="1"/>
</dbReference>
<evidence type="ECO:0000256" key="9">
    <source>
        <dbReference type="ARBA" id="ARBA00049359"/>
    </source>
</evidence>
<comment type="similarity">
    <text evidence="10">Belongs to the iron/ascorbate-dependent oxidoreductase family.</text>
</comment>
<dbReference type="InterPro" id="IPR050231">
    <property type="entry name" value="Iron_ascorbate_oxido_reductase"/>
</dbReference>
<evidence type="ECO:0000256" key="5">
    <source>
        <dbReference type="ARBA" id="ARBA00022666"/>
    </source>
</evidence>
<evidence type="ECO:0000313" key="12">
    <source>
        <dbReference type="EMBL" id="KYG67091.1"/>
    </source>
</evidence>
<evidence type="ECO:0000256" key="4">
    <source>
        <dbReference type="ARBA" id="ARBA00019045"/>
    </source>
</evidence>
<keyword evidence="13" id="KW-1185">Reference proteome</keyword>
<evidence type="ECO:0000256" key="8">
    <source>
        <dbReference type="ARBA" id="ARBA00047725"/>
    </source>
</evidence>
<dbReference type="AlphaFoldDB" id="A0A150WRF7"/>
<dbReference type="GO" id="GO:0102276">
    <property type="term" value="F:2-oxoglutarate oxygenase/decarboxylase (ethylene-forming) activity"/>
    <property type="evidence" value="ECO:0007669"/>
    <property type="project" value="UniProtKB-EC"/>
</dbReference>
<evidence type="ECO:0000256" key="10">
    <source>
        <dbReference type="RuleBase" id="RU003682"/>
    </source>
</evidence>
<sequence length="328" mass="36900">MRTMETTSHSETSTLRKVPTLSLASYTHGTDSDRAKFIDQLFTGLKEYGFIILKDHNVKAADLHKAYEILKSFYALPTEVKKSYISPNAGFQRGYTPFGQEHAKDSPVMDLKEFWHVGRVLPANSPLQGRYPENVWPTNEIPEFQAHFVKLFNALEQAGEIMLEALTIPLKVEKDFFAKMTKDGNSILRLLHYPPIPEGTDPRCVRAAAHEDINFITILPAATSSGLQLKDRDGTWLDIESEPDTLIVDVGDMLARLTNDVLPSTTHRVINPQDGTNQSRYSMPFFMHPHPDAMLSCLPSCIGTGAKYPDITGHDFLMQRLREIGLIK</sequence>
<evidence type="ECO:0000256" key="6">
    <source>
        <dbReference type="ARBA" id="ARBA00031011"/>
    </source>
</evidence>
<dbReference type="PANTHER" id="PTHR47990">
    <property type="entry name" value="2-OXOGLUTARATE (2OG) AND FE(II)-DEPENDENT OXYGENASE SUPERFAMILY PROTEIN-RELATED"/>
    <property type="match status" value="1"/>
</dbReference>
<evidence type="ECO:0000256" key="1">
    <source>
        <dbReference type="ARBA" id="ARBA00004767"/>
    </source>
</evidence>
<dbReference type="InterPro" id="IPR026992">
    <property type="entry name" value="DIOX_N"/>
</dbReference>
<dbReference type="OrthoDB" id="5288930at2"/>
<keyword evidence="10" id="KW-0479">Metal-binding</keyword>
<accession>A0A150WRF7</accession>
<comment type="catalytic activity">
    <reaction evidence="9">
        <text>L-arginine + 2-oxoglutarate + O2 = guanidine + L-glutamate 5-semialdehyde + succinate + CO2</text>
        <dbReference type="Rhea" id="RHEA:31535"/>
        <dbReference type="ChEBI" id="CHEBI:15379"/>
        <dbReference type="ChEBI" id="CHEBI:16526"/>
        <dbReference type="ChEBI" id="CHEBI:16810"/>
        <dbReference type="ChEBI" id="CHEBI:30031"/>
        <dbReference type="ChEBI" id="CHEBI:30087"/>
        <dbReference type="ChEBI" id="CHEBI:32682"/>
        <dbReference type="ChEBI" id="CHEBI:58066"/>
        <dbReference type="EC" id="1.14.20.7"/>
    </reaction>
</comment>
<comment type="pathway">
    <text evidence="1">Alkene biosynthesis; ethylene biosynthesis via 2-oxoglutarate.</text>
</comment>
<comment type="caution">
    <text evidence="12">The sequence shown here is derived from an EMBL/GenBank/DDBJ whole genome shotgun (WGS) entry which is preliminary data.</text>
</comment>
<comment type="catalytic activity">
    <reaction evidence="8">
        <text>2-oxoglutarate + O2 + 2 H(+) = ethene + 3 CO2 + H2O</text>
        <dbReference type="Rhea" id="RHEA:31523"/>
        <dbReference type="ChEBI" id="CHEBI:15377"/>
        <dbReference type="ChEBI" id="CHEBI:15378"/>
        <dbReference type="ChEBI" id="CHEBI:15379"/>
        <dbReference type="ChEBI" id="CHEBI:16526"/>
        <dbReference type="ChEBI" id="CHEBI:16810"/>
        <dbReference type="ChEBI" id="CHEBI:18153"/>
        <dbReference type="EC" id="1.13.12.19"/>
    </reaction>
</comment>
<keyword evidence="10" id="KW-0408">Iron</keyword>
<dbReference type="GO" id="GO:0009693">
    <property type="term" value="P:ethylene biosynthetic process"/>
    <property type="evidence" value="ECO:0007669"/>
    <property type="project" value="UniProtKB-KW"/>
</dbReference>
<dbReference type="PRINTS" id="PR00682">
    <property type="entry name" value="IPNSYNTHASE"/>
</dbReference>
<dbReference type="PROSITE" id="PS51471">
    <property type="entry name" value="FE2OG_OXY"/>
    <property type="match status" value="1"/>
</dbReference>
<protein>
    <recommendedName>
        <fullName evidence="4">2-oxoglutarate-dependent ethylene/succinate-forming enzyme</fullName>
        <ecNumber evidence="3">1.13.12.19</ecNumber>
        <ecNumber evidence="2">1.14.20.7</ecNumber>
    </recommendedName>
    <alternativeName>
        <fullName evidence="6">2-oxoglutarate dioxygenase (ethylene-forming)</fullName>
    </alternativeName>
    <alternativeName>
        <fullName evidence="7">2-oxoglutarate/L-arginine monooxygenase/decarboxylase (succinate-forming)</fullName>
    </alternativeName>
</protein>
<evidence type="ECO:0000256" key="2">
    <source>
        <dbReference type="ARBA" id="ARBA00012293"/>
    </source>
</evidence>
<dbReference type="RefSeq" id="WP_061834668.1">
    <property type="nucleotide sequence ID" value="NZ_LUKE01000001.1"/>
</dbReference>